<evidence type="ECO:0000313" key="2">
    <source>
        <dbReference type="EMBL" id="SHF31646.1"/>
    </source>
</evidence>
<dbReference type="InterPro" id="IPR013785">
    <property type="entry name" value="Aldolase_TIM"/>
</dbReference>
<sequence>MGMKKQSKTIRQVKPRTQGVTMVMDKGLGVHAFTDWAEMVEEYVDFVKLGFGTARLLKQAHLTKKQVIAKQCQINLYPGGTLFEYYAAQNKVERYFELVIQWGFSWIEISDGSYSFSKEQREKWIKAAKEKGLHVITEIGKKEAGVVIPWKDCCTQYRRDLDAGADYVIIEGRESGMNIGMYDQNGELDHTYVQQIIKQVGGERMIWEAPLKKQQVALLHLIGQNVNLGNIAPDEALSVEALRHGLRADTFGWW</sequence>
<dbReference type="STRING" id="112248.SAMN05444392_1157"/>
<dbReference type="PANTHER" id="PTHR48413">
    <property type="match status" value="1"/>
</dbReference>
<gene>
    <name evidence="2" type="ORF">SAMN05444392_1157</name>
</gene>
<dbReference type="Gene3D" id="3.20.20.70">
    <property type="entry name" value="Aldolase class I"/>
    <property type="match status" value="1"/>
</dbReference>
<keyword evidence="3" id="KW-1185">Reference proteome</keyword>
<organism evidence="2 3">
    <name type="scientific">Seinonella peptonophila</name>
    <dbReference type="NCBI Taxonomy" id="112248"/>
    <lineage>
        <taxon>Bacteria</taxon>
        <taxon>Bacillati</taxon>
        <taxon>Bacillota</taxon>
        <taxon>Bacilli</taxon>
        <taxon>Bacillales</taxon>
        <taxon>Thermoactinomycetaceae</taxon>
        <taxon>Seinonella</taxon>
    </lineage>
</organism>
<dbReference type="PANTHER" id="PTHR48413:SF1">
    <property type="entry name" value="PROTEIN HEAT-STRESS-ASSOCIATED 32"/>
    <property type="match status" value="1"/>
</dbReference>
<name>A0A1M5ANA5_9BACL</name>
<dbReference type="InterPro" id="IPR003830">
    <property type="entry name" value="ComA_synth"/>
</dbReference>
<dbReference type="EMBL" id="FQVL01000015">
    <property type="protein sequence ID" value="SHF31646.1"/>
    <property type="molecule type" value="Genomic_DNA"/>
</dbReference>
<dbReference type="SUPFAM" id="SSF102110">
    <property type="entry name" value="(2r)-phospho-3-sulfolactate synthase ComA"/>
    <property type="match status" value="1"/>
</dbReference>
<dbReference type="AlphaFoldDB" id="A0A1M5ANA5"/>
<dbReference type="Pfam" id="PF02679">
    <property type="entry name" value="ComA"/>
    <property type="match status" value="1"/>
</dbReference>
<reference evidence="2 3" key="1">
    <citation type="submission" date="2016-11" db="EMBL/GenBank/DDBJ databases">
        <authorList>
            <person name="Jaros S."/>
            <person name="Januszkiewicz K."/>
            <person name="Wedrychowicz H."/>
        </authorList>
    </citation>
    <scope>NUCLEOTIDE SEQUENCE [LARGE SCALE GENOMIC DNA]</scope>
    <source>
        <strain evidence="2 3">DSM 44666</strain>
    </source>
</reference>
<dbReference type="Proteomes" id="UP000184476">
    <property type="component" value="Unassembled WGS sequence"/>
</dbReference>
<dbReference type="InterPro" id="IPR036112">
    <property type="entry name" value="ComA_synth_sf"/>
</dbReference>
<evidence type="ECO:0000256" key="1">
    <source>
        <dbReference type="ARBA" id="ARBA00010424"/>
    </source>
</evidence>
<proteinExistence type="inferred from homology"/>
<evidence type="ECO:0000313" key="3">
    <source>
        <dbReference type="Proteomes" id="UP000184476"/>
    </source>
</evidence>
<accession>A0A1M5ANA5</accession>
<protein>
    <submittedName>
        <fullName evidence="2">Phosphosulfolactate synthase</fullName>
    </submittedName>
</protein>
<comment type="similarity">
    <text evidence="1">Belongs to the phosphosulfolactate synthase family.</text>
</comment>
<dbReference type="OrthoDB" id="7809088at2"/>